<dbReference type="GO" id="GO:0005506">
    <property type="term" value="F:iron ion binding"/>
    <property type="evidence" value="ECO:0007669"/>
    <property type="project" value="InterPro"/>
</dbReference>
<keyword evidence="6" id="KW-0560">Oxidoreductase</keyword>
<keyword evidence="11" id="KW-1185">Reference proteome</keyword>
<feature type="domain" description="Fe2OG dioxygenase" evidence="9">
    <location>
        <begin position="127"/>
        <end position="243"/>
    </location>
</feature>
<dbReference type="Pfam" id="PF13661">
    <property type="entry name" value="2OG-FeII_Oxy_4"/>
    <property type="match status" value="1"/>
</dbReference>
<comment type="caution">
    <text evidence="10">The sequence shown here is derived from an EMBL/GenBank/DDBJ whole genome shotgun (WGS) entry which is preliminary data.</text>
</comment>
<evidence type="ECO:0000256" key="3">
    <source>
        <dbReference type="ARBA" id="ARBA00022723"/>
    </source>
</evidence>
<evidence type="ECO:0000256" key="7">
    <source>
        <dbReference type="ARBA" id="ARBA00023004"/>
    </source>
</evidence>
<dbReference type="GO" id="GO:0006449">
    <property type="term" value="P:regulation of translational termination"/>
    <property type="evidence" value="ECO:0007669"/>
    <property type="project" value="TreeGrafter"/>
</dbReference>
<keyword evidence="5" id="KW-0223">Dioxygenase</keyword>
<protein>
    <submittedName>
        <fullName evidence="10">Component of NuA3 histone acetyltransferase complex</fullName>
    </submittedName>
</protein>
<dbReference type="Gene3D" id="3.60.130.20">
    <property type="entry name" value="Oxoglutarate/iron-dependent oxygenase, C-terminal degradation domain"/>
    <property type="match status" value="1"/>
</dbReference>
<keyword evidence="3" id="KW-0479">Metal-binding</keyword>
<evidence type="ECO:0000256" key="2">
    <source>
        <dbReference type="ARBA" id="ARBA00007443"/>
    </source>
</evidence>
<dbReference type="EMBL" id="JANBPU010000057">
    <property type="protein sequence ID" value="KAJ1917970.1"/>
    <property type="molecule type" value="Genomic_DNA"/>
</dbReference>
<dbReference type="InterPro" id="IPR006620">
    <property type="entry name" value="Pro_4_hyd_alph"/>
</dbReference>
<dbReference type="InterPro" id="IPR019601">
    <property type="entry name" value="Oxoglutarate/Fe-dep_Oase_C"/>
</dbReference>
<dbReference type="Gene3D" id="2.60.120.620">
    <property type="entry name" value="q2cbj1_9rhob like domain"/>
    <property type="match status" value="1"/>
</dbReference>
<dbReference type="GO" id="GO:0031543">
    <property type="term" value="F:peptidyl-proline dioxygenase activity"/>
    <property type="evidence" value="ECO:0007669"/>
    <property type="project" value="UniProtKB-ARBA"/>
</dbReference>
<sequence length="582" mass="65701">MSTEQHQELSSVHSCFGKGLFTPEAQEENIRCYANSQPFRHCCLRPIFNEGLLGKVRKELLDYLHFTLKETDIYKFHQSGDLANLDGLPDHEKAKLQSVQKMRDAIYSQEFRDYIDKITGCGPLSGSRTDMSANIYKDGDHLLLHDDAIGDRRVSYILYMPDPDDEEDHGDWNPENGGALELYPRENKGSWAPAVSPTKKVPPMWNQMAMFIVSPGETHHAVEEIASEKKNKWRLSIQGWFHYPQPGEPGYRVDQMTDVGEATLKQIEAKESRKSGEKGDEFVSYEKPVESVSTPYTQQDKEYLAKYMNPHYLDKNNLATISDAFAEESSVQLGRFLNNNLIEKLLALIGDIDKEDGMCRSRVPSHGTGEVGRWRAVRSPVLRRFLKLDGELVSNTAQSHNQQLPSEVTNRPQPYYDNLELLSNILADVRDNLFGSEAYARWLAHVSTLTLKSRRGIARRFRSGLDYTLASPEGTSGVLDSVLCLAPRIGADAEEKWASGDVGGYECYISTEDDEDDDASVYRHASEDTTLLTVPAGWNTLNLVLRDEGILRFVKYVSAFAPASRWDVAFEYDIDSAGEDEE</sequence>
<dbReference type="PROSITE" id="PS51471">
    <property type="entry name" value="FE2OG_OXY"/>
    <property type="match status" value="1"/>
</dbReference>
<gene>
    <name evidence="10" type="primary">NUA3</name>
    <name evidence="10" type="ORF">H4219_002911</name>
</gene>
<dbReference type="Pfam" id="PF10637">
    <property type="entry name" value="Ofd1_CTDD"/>
    <property type="match status" value="1"/>
</dbReference>
<dbReference type="SMART" id="SM00702">
    <property type="entry name" value="P4Hc"/>
    <property type="match status" value="1"/>
</dbReference>
<name>A0A9W8A5R0_9FUNG</name>
<dbReference type="AlphaFoldDB" id="A0A9W8A5R0"/>
<dbReference type="GO" id="GO:0005737">
    <property type="term" value="C:cytoplasm"/>
    <property type="evidence" value="ECO:0007669"/>
    <property type="project" value="TreeGrafter"/>
</dbReference>
<dbReference type="InterPro" id="IPR039558">
    <property type="entry name" value="TPA1/OFD1_N"/>
</dbReference>
<dbReference type="OrthoDB" id="430522at2759"/>
<evidence type="ECO:0000256" key="4">
    <source>
        <dbReference type="ARBA" id="ARBA00022896"/>
    </source>
</evidence>
<evidence type="ECO:0000256" key="6">
    <source>
        <dbReference type="ARBA" id="ARBA00023002"/>
    </source>
</evidence>
<evidence type="ECO:0000256" key="1">
    <source>
        <dbReference type="ARBA" id="ARBA00001961"/>
    </source>
</evidence>
<dbReference type="InterPro" id="IPR005123">
    <property type="entry name" value="Oxoglu/Fe-dep_dioxygenase_dom"/>
</dbReference>
<reference evidence="10" key="1">
    <citation type="submission" date="2022-07" db="EMBL/GenBank/DDBJ databases">
        <title>Phylogenomic reconstructions and comparative analyses of Kickxellomycotina fungi.</title>
        <authorList>
            <person name="Reynolds N.K."/>
            <person name="Stajich J.E."/>
            <person name="Barry K."/>
            <person name="Grigoriev I.V."/>
            <person name="Crous P."/>
            <person name="Smith M.E."/>
        </authorList>
    </citation>
    <scope>NUCLEOTIDE SEQUENCE</scope>
    <source>
        <strain evidence="10">NBRC 100468</strain>
    </source>
</reference>
<keyword evidence="7" id="KW-0408">Iron</keyword>
<dbReference type="PANTHER" id="PTHR12117:SF0">
    <property type="entry name" value="PROLYL 3-HYDROXYLASE OGFOD1"/>
    <property type="match status" value="1"/>
</dbReference>
<keyword evidence="4" id="KW-0847">Vitamin C</keyword>
<dbReference type="InterPro" id="IPR051842">
    <property type="entry name" value="uS12_prolyl_hydroxylase"/>
</dbReference>
<dbReference type="GO" id="GO:0031418">
    <property type="term" value="F:L-ascorbic acid binding"/>
    <property type="evidence" value="ECO:0007669"/>
    <property type="project" value="UniProtKB-KW"/>
</dbReference>
<accession>A0A9W8A5R0</accession>
<dbReference type="Proteomes" id="UP001150538">
    <property type="component" value="Unassembled WGS sequence"/>
</dbReference>
<comment type="similarity">
    <text evidence="2">Belongs to the TPA1 family.</text>
</comment>
<evidence type="ECO:0000259" key="9">
    <source>
        <dbReference type="PROSITE" id="PS51471"/>
    </source>
</evidence>
<comment type="catalytic activity">
    <reaction evidence="8">
        <text>[ribosomal protein uS12]-L-proline + 2-oxoglutarate + O2 = [ribosomal protein uS12]-(3S)-3-hydroxy-L-proline + succinate + CO2</text>
        <dbReference type="Rhea" id="RHEA:54156"/>
        <dbReference type="Rhea" id="RHEA-COMP:13816"/>
        <dbReference type="Rhea" id="RHEA-COMP:13818"/>
        <dbReference type="ChEBI" id="CHEBI:15379"/>
        <dbReference type="ChEBI" id="CHEBI:16526"/>
        <dbReference type="ChEBI" id="CHEBI:16810"/>
        <dbReference type="ChEBI" id="CHEBI:30031"/>
        <dbReference type="ChEBI" id="CHEBI:50342"/>
        <dbReference type="ChEBI" id="CHEBI:85428"/>
    </reaction>
</comment>
<dbReference type="InterPro" id="IPR043044">
    <property type="entry name" value="TPA1/Ofd1_C"/>
</dbReference>
<evidence type="ECO:0000313" key="10">
    <source>
        <dbReference type="EMBL" id="KAJ1917970.1"/>
    </source>
</evidence>
<evidence type="ECO:0000256" key="5">
    <source>
        <dbReference type="ARBA" id="ARBA00022964"/>
    </source>
</evidence>
<organism evidence="10 11">
    <name type="scientific">Mycoemilia scoparia</name>
    <dbReference type="NCBI Taxonomy" id="417184"/>
    <lineage>
        <taxon>Eukaryota</taxon>
        <taxon>Fungi</taxon>
        <taxon>Fungi incertae sedis</taxon>
        <taxon>Zoopagomycota</taxon>
        <taxon>Kickxellomycotina</taxon>
        <taxon>Kickxellomycetes</taxon>
        <taxon>Kickxellales</taxon>
        <taxon>Kickxellaceae</taxon>
        <taxon>Mycoemilia</taxon>
    </lineage>
</organism>
<evidence type="ECO:0000313" key="11">
    <source>
        <dbReference type="Proteomes" id="UP001150538"/>
    </source>
</evidence>
<evidence type="ECO:0000256" key="8">
    <source>
        <dbReference type="ARBA" id="ARBA00047444"/>
    </source>
</evidence>
<proteinExistence type="inferred from homology"/>
<dbReference type="PANTHER" id="PTHR12117">
    <property type="entry name" value="HISTONE ACETYLTRANSFERASE COMPLEX"/>
    <property type="match status" value="1"/>
</dbReference>
<comment type="cofactor">
    <cofactor evidence="1">
        <name>L-ascorbate</name>
        <dbReference type="ChEBI" id="CHEBI:38290"/>
    </cofactor>
</comment>